<feature type="region of interest" description="Disordered" evidence="1">
    <location>
        <begin position="1"/>
        <end position="41"/>
    </location>
</feature>
<dbReference type="InterPro" id="IPR052622">
    <property type="entry name" value="Glycosyltransferase_G1"/>
</dbReference>
<dbReference type="PANTHER" id="PTHR46660">
    <property type="match status" value="1"/>
</dbReference>
<gene>
    <name evidence="2" type="ORF">J1605_012700</name>
</gene>
<feature type="region of interest" description="Disordered" evidence="1">
    <location>
        <begin position="65"/>
        <end position="91"/>
    </location>
</feature>
<organism evidence="2 3">
    <name type="scientific">Eschrichtius robustus</name>
    <name type="common">California gray whale</name>
    <name type="synonym">Eschrichtius gibbosus</name>
    <dbReference type="NCBI Taxonomy" id="9764"/>
    <lineage>
        <taxon>Eukaryota</taxon>
        <taxon>Metazoa</taxon>
        <taxon>Chordata</taxon>
        <taxon>Craniata</taxon>
        <taxon>Vertebrata</taxon>
        <taxon>Euteleostomi</taxon>
        <taxon>Mammalia</taxon>
        <taxon>Eutheria</taxon>
        <taxon>Laurasiatheria</taxon>
        <taxon>Artiodactyla</taxon>
        <taxon>Whippomorpha</taxon>
        <taxon>Cetacea</taxon>
        <taxon>Mysticeti</taxon>
        <taxon>Eschrichtiidae</taxon>
        <taxon>Eschrichtius</taxon>
    </lineage>
</organism>
<evidence type="ECO:0000256" key="1">
    <source>
        <dbReference type="SAM" id="MobiDB-lite"/>
    </source>
</evidence>
<dbReference type="AlphaFoldDB" id="A0AB34GGZ1"/>
<accession>A0AB34GGZ1</accession>
<feature type="compositionally biased region" description="Polar residues" evidence="1">
    <location>
        <begin position="1"/>
        <end position="11"/>
    </location>
</feature>
<dbReference type="PANTHER" id="PTHR46660:SF2">
    <property type="entry name" value="GLYCOSYLTRANSFERASE 1 DOMAIN-CONTAINING PROTEIN 1"/>
    <property type="match status" value="1"/>
</dbReference>
<name>A0AB34GGZ1_ESCRO</name>
<protein>
    <submittedName>
        <fullName evidence="2">Uncharacterized protein</fullName>
    </submittedName>
</protein>
<comment type="caution">
    <text evidence="2">The sequence shown here is derived from an EMBL/GenBank/DDBJ whole genome shotgun (WGS) entry which is preliminary data.</text>
</comment>
<dbReference type="EMBL" id="JAIQCJ010002228">
    <property type="protein sequence ID" value="KAJ8779238.1"/>
    <property type="molecule type" value="Genomic_DNA"/>
</dbReference>
<evidence type="ECO:0000313" key="3">
    <source>
        <dbReference type="Proteomes" id="UP001159641"/>
    </source>
</evidence>
<dbReference type="Proteomes" id="UP001159641">
    <property type="component" value="Unassembled WGS sequence"/>
</dbReference>
<sequence length="143" mass="15176">MTAMNLNQMMQSRAWPGEEDGDGTTSLTTPKGPSAPALPADALPITLIQVSGLCRILGGCSCQGDAVGEGAGPRQPAQAPSPRPPGQCGGEFVRLAKRLGGDPALEKQIVANGREYVRMYHSWQVERNTYGHLVRMLEGSSED</sequence>
<reference evidence="2 3" key="1">
    <citation type="submission" date="2022-11" db="EMBL/GenBank/DDBJ databases">
        <title>Whole genome sequence of Eschrichtius robustus ER-17-0199.</title>
        <authorList>
            <person name="Bruniche-Olsen A."/>
            <person name="Black A.N."/>
            <person name="Fields C.J."/>
            <person name="Walden K."/>
            <person name="Dewoody J.A."/>
        </authorList>
    </citation>
    <scope>NUCLEOTIDE SEQUENCE [LARGE SCALE GENOMIC DNA]</scope>
    <source>
        <strain evidence="2">ER-17-0199</strain>
        <tissue evidence="2">Blubber</tissue>
    </source>
</reference>
<keyword evidence="3" id="KW-1185">Reference proteome</keyword>
<evidence type="ECO:0000313" key="2">
    <source>
        <dbReference type="EMBL" id="KAJ8779238.1"/>
    </source>
</evidence>
<proteinExistence type="predicted"/>